<protein>
    <submittedName>
        <fullName evidence="1">Uncharacterized protein</fullName>
    </submittedName>
</protein>
<reference evidence="1 2" key="1">
    <citation type="submission" date="2020-03" db="EMBL/GenBank/DDBJ databases">
        <title>Sequencing the genomes of 1000 actinobacteria strains.</title>
        <authorList>
            <person name="Klenk H.-P."/>
        </authorList>
    </citation>
    <scope>NUCLEOTIDE SEQUENCE [LARGE SCALE GENOMIC DNA]</scope>
    <source>
        <strain evidence="1 2">DSM 44556</strain>
    </source>
</reference>
<accession>A0A7X5ZEG0</accession>
<gene>
    <name evidence="1" type="ORF">FHU31_004096</name>
</gene>
<dbReference type="RefSeq" id="WP_263987777.1">
    <property type="nucleotide sequence ID" value="NZ_JAANOW010000002.1"/>
</dbReference>
<evidence type="ECO:0000313" key="1">
    <source>
        <dbReference type="EMBL" id="NIH97106.1"/>
    </source>
</evidence>
<dbReference type="EMBL" id="JAANOW010000002">
    <property type="protein sequence ID" value="NIH97106.1"/>
    <property type="molecule type" value="Genomic_DNA"/>
</dbReference>
<dbReference type="AlphaFoldDB" id="A0A7X5ZEG0"/>
<dbReference type="Proteomes" id="UP000547444">
    <property type="component" value="Unassembled WGS sequence"/>
</dbReference>
<evidence type="ECO:0000313" key="2">
    <source>
        <dbReference type="Proteomes" id="UP000547444"/>
    </source>
</evidence>
<organism evidence="1 2">
    <name type="scientific">Mycolicibacterium fluoranthenivorans</name>
    <dbReference type="NCBI Taxonomy" id="258505"/>
    <lineage>
        <taxon>Bacteria</taxon>
        <taxon>Bacillati</taxon>
        <taxon>Actinomycetota</taxon>
        <taxon>Actinomycetes</taxon>
        <taxon>Mycobacteriales</taxon>
        <taxon>Mycobacteriaceae</taxon>
        <taxon>Mycolicibacterium</taxon>
    </lineage>
</organism>
<name>A0A7X5ZEG0_9MYCO</name>
<keyword evidence="2" id="KW-1185">Reference proteome</keyword>
<sequence>MIACLPRYLDQVHARYDTMERYVAEGPVLDAITIAARKKKLTE</sequence>
<comment type="caution">
    <text evidence="1">The sequence shown here is derived from an EMBL/GenBank/DDBJ whole genome shotgun (WGS) entry which is preliminary data.</text>
</comment>
<proteinExistence type="predicted"/>